<dbReference type="InterPro" id="IPR001392">
    <property type="entry name" value="Clathrin_mu"/>
</dbReference>
<dbReference type="SUPFAM" id="SSF64356">
    <property type="entry name" value="SNARE-like"/>
    <property type="match status" value="1"/>
</dbReference>
<evidence type="ECO:0000313" key="9">
    <source>
        <dbReference type="Proteomes" id="UP000267821"/>
    </source>
</evidence>
<reference evidence="8 9" key="1">
    <citation type="journal article" date="2018" name="Nat. Ecol. Evol.">
        <title>Pezizomycetes genomes reveal the molecular basis of ectomycorrhizal truffle lifestyle.</title>
        <authorList>
            <person name="Murat C."/>
            <person name="Payen T."/>
            <person name="Noel B."/>
            <person name="Kuo A."/>
            <person name="Morin E."/>
            <person name="Chen J."/>
            <person name="Kohler A."/>
            <person name="Krizsan K."/>
            <person name="Balestrini R."/>
            <person name="Da Silva C."/>
            <person name="Montanini B."/>
            <person name="Hainaut M."/>
            <person name="Levati E."/>
            <person name="Barry K.W."/>
            <person name="Belfiori B."/>
            <person name="Cichocki N."/>
            <person name="Clum A."/>
            <person name="Dockter R.B."/>
            <person name="Fauchery L."/>
            <person name="Guy J."/>
            <person name="Iotti M."/>
            <person name="Le Tacon F."/>
            <person name="Lindquist E.A."/>
            <person name="Lipzen A."/>
            <person name="Malagnac F."/>
            <person name="Mello A."/>
            <person name="Molinier V."/>
            <person name="Miyauchi S."/>
            <person name="Poulain J."/>
            <person name="Riccioni C."/>
            <person name="Rubini A."/>
            <person name="Sitrit Y."/>
            <person name="Splivallo R."/>
            <person name="Traeger S."/>
            <person name="Wang M."/>
            <person name="Zifcakova L."/>
            <person name="Wipf D."/>
            <person name="Zambonelli A."/>
            <person name="Paolocci F."/>
            <person name="Nowrousian M."/>
            <person name="Ottonello S."/>
            <person name="Baldrian P."/>
            <person name="Spatafora J.W."/>
            <person name="Henrissat B."/>
            <person name="Nagy L.G."/>
            <person name="Aury J.M."/>
            <person name="Wincker P."/>
            <person name="Grigoriev I.V."/>
            <person name="Bonfante P."/>
            <person name="Martin F.M."/>
        </authorList>
    </citation>
    <scope>NUCLEOTIDE SEQUENCE [LARGE SCALE GENOMIC DNA]</scope>
    <source>
        <strain evidence="8 9">ATCC MYA-4762</strain>
    </source>
</reference>
<dbReference type="AlphaFoldDB" id="A0A3N4LY47"/>
<dbReference type="GO" id="GO:0030131">
    <property type="term" value="C:clathrin adaptor complex"/>
    <property type="evidence" value="ECO:0007669"/>
    <property type="project" value="UniProtKB-UniRule"/>
</dbReference>
<accession>A0A3N4LY47</accession>
<evidence type="ECO:0000256" key="5">
    <source>
        <dbReference type="PIRNR" id="PIRNR005992"/>
    </source>
</evidence>
<dbReference type="Gene3D" id="3.30.450.60">
    <property type="match status" value="1"/>
</dbReference>
<evidence type="ECO:0000313" key="8">
    <source>
        <dbReference type="EMBL" id="RPB27826.1"/>
    </source>
</evidence>
<gene>
    <name evidence="8" type="ORF">L211DRAFT_778821</name>
</gene>
<dbReference type="PIRSF" id="PIRSF005992">
    <property type="entry name" value="Clathrin_mu"/>
    <property type="match status" value="1"/>
</dbReference>
<keyword evidence="9" id="KW-1185">Reference proteome</keyword>
<evidence type="ECO:0000259" key="7">
    <source>
        <dbReference type="PROSITE" id="PS51072"/>
    </source>
</evidence>
<feature type="domain" description="MHD" evidence="7">
    <location>
        <begin position="186"/>
        <end position="539"/>
    </location>
</feature>
<feature type="compositionally biased region" description="Acidic residues" evidence="6">
    <location>
        <begin position="430"/>
        <end position="445"/>
    </location>
</feature>
<feature type="region of interest" description="Disordered" evidence="6">
    <location>
        <begin position="327"/>
        <end position="364"/>
    </location>
</feature>
<dbReference type="CDD" id="cd14837">
    <property type="entry name" value="AP3_Mu_N"/>
    <property type="match status" value="1"/>
</dbReference>
<evidence type="ECO:0000256" key="6">
    <source>
        <dbReference type="SAM" id="MobiDB-lite"/>
    </source>
</evidence>
<keyword evidence="3 5" id="KW-0653">Protein transport</keyword>
<dbReference type="PROSITE" id="PS51072">
    <property type="entry name" value="MHD"/>
    <property type="match status" value="1"/>
</dbReference>
<feature type="compositionally biased region" description="Low complexity" evidence="6">
    <location>
        <begin position="327"/>
        <end position="340"/>
    </location>
</feature>
<keyword evidence="4" id="KW-0472">Membrane</keyword>
<dbReference type="OrthoDB" id="870at2759"/>
<dbReference type="GO" id="GO:0006886">
    <property type="term" value="P:intracellular protein transport"/>
    <property type="evidence" value="ECO:0007669"/>
    <property type="project" value="UniProtKB-UniRule"/>
</dbReference>
<evidence type="ECO:0000256" key="3">
    <source>
        <dbReference type="ARBA" id="ARBA00022927"/>
    </source>
</evidence>
<dbReference type="Pfam" id="PF00928">
    <property type="entry name" value="Adap_comp_sub"/>
    <property type="match status" value="1"/>
</dbReference>
<protein>
    <submittedName>
        <fullName evidence="8">Clathrin adaptor, mu subunit</fullName>
    </submittedName>
</protein>
<evidence type="ECO:0000256" key="2">
    <source>
        <dbReference type="ARBA" id="ARBA00022448"/>
    </source>
</evidence>
<comment type="similarity">
    <text evidence="5">Belongs to the adaptor complexes medium subunit family.</text>
</comment>
<dbReference type="InterPro" id="IPR050431">
    <property type="entry name" value="Adaptor_comp_med_subunit"/>
</dbReference>
<comment type="subcellular location">
    <subcellularLocation>
        <location evidence="1">Endomembrane system</location>
    </subcellularLocation>
</comment>
<dbReference type="GO" id="GO:0016192">
    <property type="term" value="P:vesicle-mediated transport"/>
    <property type="evidence" value="ECO:0007669"/>
    <property type="project" value="InterPro"/>
</dbReference>
<dbReference type="InterPro" id="IPR011012">
    <property type="entry name" value="Longin-like_dom_sf"/>
</dbReference>
<dbReference type="EMBL" id="ML121530">
    <property type="protein sequence ID" value="RPB27826.1"/>
    <property type="molecule type" value="Genomic_DNA"/>
</dbReference>
<dbReference type="InterPro" id="IPR028565">
    <property type="entry name" value="MHD"/>
</dbReference>
<dbReference type="InParanoid" id="A0A3N4LY47"/>
<feature type="region of interest" description="Disordered" evidence="6">
    <location>
        <begin position="428"/>
        <end position="472"/>
    </location>
</feature>
<proteinExistence type="inferred from homology"/>
<dbReference type="SUPFAM" id="SSF49447">
    <property type="entry name" value="Second domain of Mu2 adaptin subunit (ap50) of ap2 adaptor"/>
    <property type="match status" value="1"/>
</dbReference>
<dbReference type="Proteomes" id="UP000267821">
    <property type="component" value="Unassembled WGS sequence"/>
</dbReference>
<dbReference type="PANTHER" id="PTHR10529">
    <property type="entry name" value="AP COMPLEX SUBUNIT MU"/>
    <property type="match status" value="1"/>
</dbReference>
<evidence type="ECO:0000256" key="1">
    <source>
        <dbReference type="ARBA" id="ARBA00004308"/>
    </source>
</evidence>
<name>A0A3N4LY47_9PEZI</name>
<organism evidence="8 9">
    <name type="scientific">Terfezia boudieri ATCC MYA-4762</name>
    <dbReference type="NCBI Taxonomy" id="1051890"/>
    <lineage>
        <taxon>Eukaryota</taxon>
        <taxon>Fungi</taxon>
        <taxon>Dikarya</taxon>
        <taxon>Ascomycota</taxon>
        <taxon>Pezizomycotina</taxon>
        <taxon>Pezizomycetes</taxon>
        <taxon>Pezizales</taxon>
        <taxon>Pezizaceae</taxon>
        <taxon>Terfezia</taxon>
    </lineage>
</organism>
<dbReference type="InterPro" id="IPR036168">
    <property type="entry name" value="AP2_Mu_C_sf"/>
</dbReference>
<dbReference type="Gene3D" id="2.60.40.1170">
    <property type="entry name" value="Mu homology domain, subdomain B"/>
    <property type="match status" value="1"/>
</dbReference>
<keyword evidence="2 5" id="KW-0813">Transport</keyword>
<dbReference type="GO" id="GO:0012505">
    <property type="term" value="C:endomembrane system"/>
    <property type="evidence" value="ECO:0007669"/>
    <property type="project" value="UniProtKB-SubCell"/>
</dbReference>
<dbReference type="STRING" id="1051890.A0A3N4LY47"/>
<evidence type="ECO:0000256" key="4">
    <source>
        <dbReference type="ARBA" id="ARBA00023136"/>
    </source>
</evidence>
<sequence length="540" mass="58327">MSCIDALYIFDSFSTTPLLQYEWRRVSTPPDVLISAYNSSPTPRSSLLHIPTTSPPTLLFNITHNNLIFLSPVTSEVEPLLVLEFLHKVVDVLEDYFSTPLLPGKIEGNYEVVAQLLAEMCDDGYPFTTEPNALRDLVVPPSLMGKIFGSVTGLPNTHLSSNVASSSNSNSLSAVPWRRSNVRHTNNELYVDIIEVVTATIAPSGRPLWARASGTVAMTSKISGVPDLLLTLSGAGGGYGRTMNTIKFPVFHPCVRITRWKERPGELSFVPPDGKFVLASYEVDLLPNPTFSTSSSKSPQLHLPVAVEIKKSLGEYGSEFEVRVMTNPLPGGQNNNSSPSSPFPRAIGNRGPGSPAFGGSSNNPAVEDVTITIPLAPRIKTLVNTKTSRGEWHYEKGTVSWKIPMSGGANAAAGMATFRTGIALKAPYDESSDEETDEEDGEDAVSDSGDYGDGSKPVFPKVTTKKKEEAQDARLQRRKAKMEAMMPRSILVGFVVKGWLASGVKVDSLQVVHGKGLVEGVKPYKGVKYATKAGGVEIRC</sequence>